<dbReference type="GO" id="GO:0051231">
    <property type="term" value="P:spindle elongation"/>
    <property type="evidence" value="ECO:0007669"/>
    <property type="project" value="TreeGrafter"/>
</dbReference>
<feature type="compositionally biased region" description="Polar residues" evidence="7">
    <location>
        <begin position="492"/>
        <end position="502"/>
    </location>
</feature>
<dbReference type="PRINTS" id="PR00380">
    <property type="entry name" value="KINESINHEAVY"/>
</dbReference>
<feature type="region of interest" description="Disordered" evidence="7">
    <location>
        <begin position="348"/>
        <end position="375"/>
    </location>
</feature>
<sequence>MEVPVRVVTRVRPQTAQEHNHGTCIQVAPAASQVILGYDHFCDFDAVFGHDVTQKELYDSCLSDMVINFFQGYNVTVVGYGQRGSGKTYTMTGPDFLWAMNEEEFGLLPQAVRHVFNLMRECPGREYRVHVSYLAVQRDAVYDLLSTSNSYMQLNVLEDNMGNVVIPGLNVIDCSNITEVINCLEAGLVHRHTAAIHSHDPSASHAIFSLILEHQWTDPDGKLKYLYSRMSFVDLGGSERLVQFGYGDYGRPGEESFFLNSDLKALGNVIHCLADQTYKGPIPYKESKLTHILKDAFGGNSLSLMVCCLSPSAEDFDASFNTLKYGGLARYILNFPAVNMAIQNSARGSTATMSPSSAHTTLPHQSGSRQSTLTGIQSSVQQSLGTVQQSTGTNDTSTVAALDDAGSVDTEDMFKFQFAASQWQLLVSSAEDLLSEILRSTQVSPTEKARIESWLCLKAEAEECIGMDLGPLRFNAATNRVLEVIEELSEPEANTTMESGTEMSHSDSDTSSMSSFGEEFYDQLAVLKGRFRSVTDDVVNKVQESHDTLAKVRQSAERRKSELAKKQEDKAQSKNTSSRKSSRHSHKTAESILLTKGLQMAPRKTRENVSSSVERSSSVSSSLTSALVPEGRLSVMSQVNSSMKSEGVDVKSSVHSDIVSDEEHEVPNPRRKSSLSSVSRFSQISKSSRRKSKSEKIGDDEESSTSLVEEVKRLSASQDLRRGQIRRVSVELRAAQQRLKQLNATIRLKEAFIRELVRCGGEAEVTKRKCEAKMERLEKEIHRARQLYEEAQNQLKELREGESEDVGQYRSRVDSLKKQISHYQKKLLTLEKVSAISQQADTKVEELEGSVREMRRQQEELQTRLREELQRKEELEQQIIVDQRRIRALEIRLKQDEGETESDRGWLAEEEERILKLREATQQLQNEVKMREEAVKQREWMHKEKLRLETSRQDSEERRKGSGNEEALRERRESDLREEISHLRDARDSLMVRRQKLNRRIHKSHGRGVGSGEERRLLELDEAIEAVDAAIEYKNEVICGRAKELKSTAKLLSHDNLMERLMNLCPEETRSLLVKYFNKVIDLRIEFRKQEISFSDLETQYDEQQRYISDLKAAYQQASLEMERRITSQQRDYQQKISTLLRQFNDDSSGSGAQEFRLREMEQQLFYYKKLSRDLKAKLRQYSEDVRSDRPRDPLPASSPRPH</sequence>
<dbReference type="PROSITE" id="PS50067">
    <property type="entry name" value="KINESIN_MOTOR_2"/>
    <property type="match status" value="1"/>
</dbReference>
<comment type="caution">
    <text evidence="9">The sequence shown here is derived from an EMBL/GenBank/DDBJ whole genome shotgun (WGS) entry which is preliminary data.</text>
</comment>
<dbReference type="GO" id="GO:0003777">
    <property type="term" value="F:microtubule motor activity"/>
    <property type="evidence" value="ECO:0007669"/>
    <property type="project" value="InterPro"/>
</dbReference>
<dbReference type="Proteomes" id="UP000283509">
    <property type="component" value="Unassembled WGS sequence"/>
</dbReference>
<reference evidence="9 10" key="1">
    <citation type="submission" date="2018-04" db="EMBL/GenBank/DDBJ databases">
        <authorList>
            <person name="Zhang X."/>
            <person name="Yuan J."/>
            <person name="Li F."/>
            <person name="Xiang J."/>
        </authorList>
    </citation>
    <scope>NUCLEOTIDE SEQUENCE [LARGE SCALE GENOMIC DNA]</scope>
    <source>
        <tissue evidence="9">Muscle</tissue>
    </source>
</reference>
<accession>A0A423T8M8</accession>
<keyword evidence="10" id="KW-1185">Reference proteome</keyword>
<comment type="subcellular location">
    <subcellularLocation>
        <location evidence="1">Cytoplasm</location>
        <location evidence="1">Cytoskeleton</location>
    </subcellularLocation>
</comment>
<dbReference type="PANTHER" id="PTHR47969">
    <property type="entry name" value="CHROMOSOME-ASSOCIATED KINESIN KIF4A-RELATED"/>
    <property type="match status" value="1"/>
</dbReference>
<dbReference type="PANTHER" id="PTHR47969:SF25">
    <property type="entry name" value="KINESIN MOTOR DOMAIN-CONTAINING PROTEIN"/>
    <property type="match status" value="1"/>
</dbReference>
<feature type="region of interest" description="Disordered" evidence="7">
    <location>
        <begin position="544"/>
        <end position="626"/>
    </location>
</feature>
<feature type="domain" description="Kinesin motor" evidence="8">
    <location>
        <begin position="4"/>
        <end position="332"/>
    </location>
</feature>
<feature type="region of interest" description="Disordered" evidence="7">
    <location>
        <begin position="946"/>
        <end position="974"/>
    </location>
</feature>
<feature type="region of interest" description="Disordered" evidence="7">
    <location>
        <begin position="490"/>
        <end position="514"/>
    </location>
</feature>
<evidence type="ECO:0000256" key="6">
    <source>
        <dbReference type="SAM" id="Coils"/>
    </source>
</evidence>
<feature type="region of interest" description="Disordered" evidence="7">
    <location>
        <begin position="1181"/>
        <end position="1203"/>
    </location>
</feature>
<evidence type="ECO:0000256" key="7">
    <source>
        <dbReference type="SAM" id="MobiDB-lite"/>
    </source>
</evidence>
<keyword evidence="2 5" id="KW-0547">Nucleotide-binding</keyword>
<dbReference type="EMBL" id="QCYY01002108">
    <property type="protein sequence ID" value="ROT72823.1"/>
    <property type="molecule type" value="Genomic_DNA"/>
</dbReference>
<dbReference type="OrthoDB" id="6345572at2759"/>
<keyword evidence="5" id="KW-0505">Motor protein</keyword>
<keyword evidence="4" id="KW-0206">Cytoskeleton</keyword>
<dbReference type="SUPFAM" id="SSF52540">
    <property type="entry name" value="P-loop containing nucleoside triphosphate hydrolases"/>
    <property type="match status" value="1"/>
</dbReference>
<dbReference type="Gene3D" id="3.40.850.10">
    <property type="entry name" value="Kinesin motor domain"/>
    <property type="match status" value="1"/>
</dbReference>
<keyword evidence="3 5" id="KW-0067">ATP-binding</keyword>
<feature type="compositionally biased region" description="Basic and acidic residues" evidence="7">
    <location>
        <begin position="544"/>
        <end position="572"/>
    </location>
</feature>
<comment type="similarity">
    <text evidence="5">Belongs to the TRAFAC class myosin-kinesin ATPase superfamily. Kinesin family.</text>
</comment>
<evidence type="ECO:0000313" key="9">
    <source>
        <dbReference type="EMBL" id="ROT72823.1"/>
    </source>
</evidence>
<dbReference type="GO" id="GO:0008017">
    <property type="term" value="F:microtubule binding"/>
    <property type="evidence" value="ECO:0007669"/>
    <property type="project" value="InterPro"/>
</dbReference>
<evidence type="ECO:0000256" key="2">
    <source>
        <dbReference type="ARBA" id="ARBA00022741"/>
    </source>
</evidence>
<evidence type="ECO:0000256" key="1">
    <source>
        <dbReference type="ARBA" id="ARBA00004245"/>
    </source>
</evidence>
<dbReference type="SMART" id="SM00129">
    <property type="entry name" value="KISc"/>
    <property type="match status" value="1"/>
</dbReference>
<organism evidence="9 10">
    <name type="scientific">Penaeus vannamei</name>
    <name type="common">Whiteleg shrimp</name>
    <name type="synonym">Litopenaeus vannamei</name>
    <dbReference type="NCBI Taxonomy" id="6689"/>
    <lineage>
        <taxon>Eukaryota</taxon>
        <taxon>Metazoa</taxon>
        <taxon>Ecdysozoa</taxon>
        <taxon>Arthropoda</taxon>
        <taxon>Crustacea</taxon>
        <taxon>Multicrustacea</taxon>
        <taxon>Malacostraca</taxon>
        <taxon>Eumalacostraca</taxon>
        <taxon>Eucarida</taxon>
        <taxon>Decapoda</taxon>
        <taxon>Dendrobranchiata</taxon>
        <taxon>Penaeoidea</taxon>
        <taxon>Penaeidae</taxon>
        <taxon>Penaeus</taxon>
    </lineage>
</organism>
<dbReference type="InterPro" id="IPR027640">
    <property type="entry name" value="Kinesin-like_fam"/>
</dbReference>
<dbReference type="Pfam" id="PF25764">
    <property type="entry name" value="KIF21A_4th"/>
    <property type="match status" value="1"/>
</dbReference>
<feature type="compositionally biased region" description="Basic and acidic residues" evidence="7">
    <location>
        <begin position="1181"/>
        <end position="1193"/>
    </location>
</feature>
<dbReference type="InterPro" id="IPR036961">
    <property type="entry name" value="Kinesin_motor_dom_sf"/>
</dbReference>
<feature type="binding site" evidence="5">
    <location>
        <begin position="81"/>
        <end position="88"/>
    </location>
    <ligand>
        <name>ATP</name>
        <dbReference type="ChEBI" id="CHEBI:30616"/>
    </ligand>
</feature>
<protein>
    <submittedName>
        <fullName evidence="9">Kinesin-like protein costa</fullName>
    </submittedName>
</protein>
<keyword evidence="4" id="KW-0963">Cytoplasm</keyword>
<dbReference type="AlphaFoldDB" id="A0A423T8M8"/>
<feature type="region of interest" description="Disordered" evidence="7">
    <location>
        <begin position="639"/>
        <end position="706"/>
    </location>
</feature>
<dbReference type="Pfam" id="PF00225">
    <property type="entry name" value="Kinesin"/>
    <property type="match status" value="1"/>
</dbReference>
<dbReference type="STRING" id="6689.A0A423T8M8"/>
<dbReference type="GO" id="GO:0007018">
    <property type="term" value="P:microtubule-based movement"/>
    <property type="evidence" value="ECO:0007669"/>
    <property type="project" value="InterPro"/>
</dbReference>
<dbReference type="InterPro" id="IPR001752">
    <property type="entry name" value="Kinesin_motor_dom"/>
</dbReference>
<feature type="compositionally biased region" description="Low complexity" evidence="7">
    <location>
        <begin position="609"/>
        <end position="622"/>
    </location>
</feature>
<evidence type="ECO:0000256" key="3">
    <source>
        <dbReference type="ARBA" id="ARBA00022840"/>
    </source>
</evidence>
<dbReference type="GO" id="GO:0005524">
    <property type="term" value="F:ATP binding"/>
    <property type="evidence" value="ECO:0007669"/>
    <property type="project" value="UniProtKB-UniRule"/>
</dbReference>
<dbReference type="GO" id="GO:0005875">
    <property type="term" value="C:microtubule associated complex"/>
    <property type="evidence" value="ECO:0007669"/>
    <property type="project" value="TreeGrafter"/>
</dbReference>
<feature type="coiled-coil region" evidence="6">
    <location>
        <begin position="725"/>
        <end position="937"/>
    </location>
</feature>
<gene>
    <name evidence="9" type="ORF">C7M84_008780</name>
</gene>
<dbReference type="InterPro" id="IPR027417">
    <property type="entry name" value="P-loop_NTPase"/>
</dbReference>
<keyword evidence="6" id="KW-0175">Coiled coil</keyword>
<proteinExistence type="inferred from homology"/>
<feature type="compositionally biased region" description="Low complexity" evidence="7">
    <location>
        <begin position="674"/>
        <end position="686"/>
    </location>
</feature>
<evidence type="ECO:0000256" key="4">
    <source>
        <dbReference type="ARBA" id="ARBA00023212"/>
    </source>
</evidence>
<evidence type="ECO:0000313" key="10">
    <source>
        <dbReference type="Proteomes" id="UP000283509"/>
    </source>
</evidence>
<name>A0A423T8M8_PENVA</name>
<evidence type="ECO:0000256" key="5">
    <source>
        <dbReference type="PROSITE-ProRule" id="PRU00283"/>
    </source>
</evidence>
<evidence type="ECO:0000259" key="8">
    <source>
        <dbReference type="PROSITE" id="PS50067"/>
    </source>
</evidence>
<dbReference type="GO" id="GO:0007052">
    <property type="term" value="P:mitotic spindle organization"/>
    <property type="evidence" value="ECO:0007669"/>
    <property type="project" value="TreeGrafter"/>
</dbReference>
<reference evidence="9 10" key="2">
    <citation type="submission" date="2019-01" db="EMBL/GenBank/DDBJ databases">
        <title>The decoding of complex shrimp genome reveals the adaptation for benthos swimmer, frequently molting mechanism and breeding impact on genome.</title>
        <authorList>
            <person name="Sun Y."/>
            <person name="Gao Y."/>
            <person name="Yu Y."/>
        </authorList>
    </citation>
    <scope>NUCLEOTIDE SEQUENCE [LARGE SCALE GENOMIC DNA]</scope>
    <source>
        <tissue evidence="9">Muscle</tissue>
    </source>
</reference>